<feature type="compositionally biased region" description="Basic and acidic residues" evidence="12">
    <location>
        <begin position="201"/>
        <end position="211"/>
    </location>
</feature>
<dbReference type="STRING" id="698492.A0A0E9NC40"/>
<dbReference type="SUPFAM" id="SSF57716">
    <property type="entry name" value="Glucocorticoid receptor-like (DNA-binding domain)"/>
    <property type="match status" value="1"/>
</dbReference>
<dbReference type="InterPro" id="IPR025207">
    <property type="entry name" value="Sim4_Fta4"/>
</dbReference>
<dbReference type="SUPFAM" id="SSF53067">
    <property type="entry name" value="Actin-like ATPase domain"/>
    <property type="match status" value="2"/>
</dbReference>
<dbReference type="PANTHER" id="PTHR11937">
    <property type="entry name" value="ACTIN"/>
    <property type="match status" value="1"/>
</dbReference>
<dbReference type="InterPro" id="IPR020902">
    <property type="entry name" value="Actin/actin-like_CS"/>
</dbReference>
<feature type="compositionally biased region" description="Polar residues" evidence="12">
    <location>
        <begin position="419"/>
        <end position="439"/>
    </location>
</feature>
<dbReference type="GO" id="GO:0030695">
    <property type="term" value="F:GTPase regulator activity"/>
    <property type="evidence" value="ECO:0007669"/>
    <property type="project" value="UniProtKB-ARBA"/>
</dbReference>
<dbReference type="Pfam" id="PF00022">
    <property type="entry name" value="Actin"/>
    <property type="match status" value="1"/>
</dbReference>
<dbReference type="GO" id="GO:0005524">
    <property type="term" value="F:ATP binding"/>
    <property type="evidence" value="ECO:0007669"/>
    <property type="project" value="UniProtKB-KW"/>
</dbReference>
<comment type="caution">
    <text evidence="14">The sequence shown here is derived from an EMBL/GenBank/DDBJ whole genome shotgun (WGS) entry which is preliminary data.</text>
</comment>
<feature type="compositionally biased region" description="Polar residues" evidence="12">
    <location>
        <begin position="117"/>
        <end position="132"/>
    </location>
</feature>
<feature type="compositionally biased region" description="Basic and acidic residues" evidence="12">
    <location>
        <begin position="266"/>
        <end position="282"/>
    </location>
</feature>
<evidence type="ECO:0000256" key="11">
    <source>
        <dbReference type="PROSITE-ProRule" id="PRU00125"/>
    </source>
</evidence>
<dbReference type="GO" id="GO:0031511">
    <property type="term" value="C:Mis6-Sim4 complex"/>
    <property type="evidence" value="ECO:0007669"/>
    <property type="project" value="InterPro"/>
</dbReference>
<evidence type="ECO:0000256" key="10">
    <source>
        <dbReference type="ARBA" id="ARBA00023212"/>
    </source>
</evidence>
<dbReference type="InterPro" id="IPR043129">
    <property type="entry name" value="ATPase_NBD"/>
</dbReference>
<dbReference type="Pfam" id="PF00412">
    <property type="entry name" value="LIM"/>
    <property type="match status" value="2"/>
</dbReference>
<keyword evidence="10" id="KW-0206">Cytoskeleton</keyword>
<feature type="region of interest" description="Disordered" evidence="12">
    <location>
        <begin position="145"/>
        <end position="342"/>
    </location>
</feature>
<keyword evidence="11" id="KW-0440">LIM domain</keyword>
<dbReference type="PROSITE" id="PS00478">
    <property type="entry name" value="LIM_DOMAIN_1"/>
    <property type="match status" value="1"/>
</dbReference>
<dbReference type="EMBL" id="BACD03000009">
    <property type="protein sequence ID" value="GAO47427.1"/>
    <property type="molecule type" value="Genomic_DNA"/>
</dbReference>
<dbReference type="PROSITE" id="PS01132">
    <property type="entry name" value="ACTINS_ACT_LIKE"/>
    <property type="match status" value="1"/>
</dbReference>
<keyword evidence="9" id="KW-0009">Actin-binding</keyword>
<feature type="compositionally biased region" description="Low complexity" evidence="12">
    <location>
        <begin position="167"/>
        <end position="192"/>
    </location>
</feature>
<evidence type="ECO:0000256" key="3">
    <source>
        <dbReference type="ARBA" id="ARBA00021611"/>
    </source>
</evidence>
<dbReference type="InterPro" id="IPR004000">
    <property type="entry name" value="Actin"/>
</dbReference>
<keyword evidence="4" id="KW-0963">Cytoplasm</keyword>
<evidence type="ECO:0000259" key="13">
    <source>
        <dbReference type="PROSITE" id="PS50023"/>
    </source>
</evidence>
<dbReference type="CDD" id="cd08368">
    <property type="entry name" value="LIM"/>
    <property type="match status" value="1"/>
</dbReference>
<feature type="region of interest" description="Disordered" evidence="12">
    <location>
        <begin position="28"/>
        <end position="132"/>
    </location>
</feature>
<feature type="compositionally biased region" description="Polar residues" evidence="12">
    <location>
        <begin position="314"/>
        <end position="326"/>
    </location>
</feature>
<keyword evidence="5 11" id="KW-0479">Metal-binding</keyword>
<reference evidence="14 15" key="2">
    <citation type="journal article" date="2014" name="J. Gen. Appl. Microbiol.">
        <title>The early diverging ascomycetous budding yeast Saitoella complicata has three histone deacetylases belonging to the Clr6, Hos2, and Rpd3 lineages.</title>
        <authorList>
            <person name="Nishida H."/>
            <person name="Matsumoto T."/>
            <person name="Kondo S."/>
            <person name="Hamamoto M."/>
            <person name="Yoshikawa H."/>
        </authorList>
    </citation>
    <scope>NUCLEOTIDE SEQUENCE [LARGE SCALE GENOMIC DNA]</scope>
    <source>
        <strain evidence="14 15">NRRL Y-17804</strain>
    </source>
</reference>
<dbReference type="Gene3D" id="3.90.640.10">
    <property type="entry name" value="Actin, Chain A, domain 4"/>
    <property type="match status" value="1"/>
</dbReference>
<keyword evidence="6" id="KW-0547">Nucleotide-binding</keyword>
<dbReference type="GO" id="GO:0034314">
    <property type="term" value="P:Arp2/3 complex-mediated actin nucleation"/>
    <property type="evidence" value="ECO:0007669"/>
    <property type="project" value="UniProtKB-ARBA"/>
</dbReference>
<accession>A0A0E9NC40</accession>
<dbReference type="Gene3D" id="2.10.110.10">
    <property type="entry name" value="Cysteine Rich Protein"/>
    <property type="match status" value="2"/>
</dbReference>
<evidence type="ECO:0000256" key="9">
    <source>
        <dbReference type="ARBA" id="ARBA00023203"/>
    </source>
</evidence>
<evidence type="ECO:0000256" key="2">
    <source>
        <dbReference type="ARBA" id="ARBA00010121"/>
    </source>
</evidence>
<keyword evidence="15" id="KW-1185">Reference proteome</keyword>
<dbReference type="GO" id="GO:0005885">
    <property type="term" value="C:Arp2/3 protein complex"/>
    <property type="evidence" value="ECO:0007669"/>
    <property type="project" value="UniProtKB-ARBA"/>
</dbReference>
<name>A0A0E9NC40_SAICN</name>
<feature type="region of interest" description="Disordered" evidence="12">
    <location>
        <begin position="397"/>
        <end position="439"/>
    </location>
</feature>
<dbReference type="InterPro" id="IPR001781">
    <property type="entry name" value="Znf_LIM"/>
</dbReference>
<dbReference type="SMART" id="SM00268">
    <property type="entry name" value="ACTIN"/>
    <property type="match status" value="1"/>
</dbReference>
<dbReference type="SMART" id="SM00132">
    <property type="entry name" value="LIM"/>
    <property type="match status" value="2"/>
</dbReference>
<feature type="domain" description="LIM zinc-binding" evidence="13">
    <location>
        <begin position="438"/>
        <end position="501"/>
    </location>
</feature>
<dbReference type="FunFam" id="3.90.640.10:FF:000005">
    <property type="entry name" value="Actin-related protein 2"/>
    <property type="match status" value="1"/>
</dbReference>
<evidence type="ECO:0000256" key="1">
    <source>
        <dbReference type="ARBA" id="ARBA00004245"/>
    </source>
</evidence>
<dbReference type="FunFam" id="3.30.420.40:FF:000148">
    <property type="entry name" value="Actin, alpha skeletal muscle"/>
    <property type="match status" value="1"/>
</dbReference>
<dbReference type="PROSITE" id="PS50023">
    <property type="entry name" value="LIM_DOMAIN_2"/>
    <property type="match status" value="1"/>
</dbReference>
<comment type="subcellular location">
    <subcellularLocation>
        <location evidence="1">Cytoplasm</location>
        <location evidence="1">Cytoskeleton</location>
    </subcellularLocation>
</comment>
<organism evidence="14 15">
    <name type="scientific">Saitoella complicata (strain BCRC 22490 / CBS 7301 / JCM 7358 / NBRC 10748 / NRRL Y-17804)</name>
    <dbReference type="NCBI Taxonomy" id="698492"/>
    <lineage>
        <taxon>Eukaryota</taxon>
        <taxon>Fungi</taxon>
        <taxon>Dikarya</taxon>
        <taxon>Ascomycota</taxon>
        <taxon>Taphrinomycotina</taxon>
        <taxon>Taphrinomycotina incertae sedis</taxon>
        <taxon>Saitoella</taxon>
    </lineage>
</organism>
<feature type="compositionally biased region" description="Low complexity" evidence="12">
    <location>
        <begin position="90"/>
        <end position="109"/>
    </location>
</feature>
<protein>
    <recommendedName>
        <fullName evidence="3">Actin-related protein 2</fullName>
    </recommendedName>
</protein>
<dbReference type="Pfam" id="PF13093">
    <property type="entry name" value="FTA4"/>
    <property type="match status" value="1"/>
</dbReference>
<dbReference type="CDD" id="cd10220">
    <property type="entry name" value="ASKHA_NBD_Arp2"/>
    <property type="match status" value="1"/>
</dbReference>
<feature type="compositionally biased region" description="Pro residues" evidence="12">
    <location>
        <begin position="405"/>
        <end position="417"/>
    </location>
</feature>
<proteinExistence type="inferred from homology"/>
<dbReference type="CDD" id="cd09397">
    <property type="entry name" value="LIM1_UF1"/>
    <property type="match status" value="1"/>
</dbReference>
<sequence>MDPRMSTVIPLIKCSNCGQGVRPSQLGDHVCGPSHATERPTHLQLPTSASDPTDLYKRFSPPHSKPNLQPIDPGIANNSYAAHRPHYSHHLTPSTSSSTFGSPSPSPSTAGLAMGLSPSQSLPDVSLQSQGKSRLMARMETIAPGPFAVGAGPRSPVRSPLSPPPSTSSTGSGMSRSPGMASISSTTASTGAPQRPLRPKRPSDEQVRRVMEGVSISDDAQVRPPLSPTHGNSPRRSKTFTSGTDGGDGKQVLRQHRFSPSASVIGDKKFLEWAKRDRERDGLTTPPGGVVKSPPPRPRRPSEVEREEHRRTESLASELSQGSYGSSLLRDESRGSLSTSASEVSLAYNSHNYNHNRDRPPSMKKEELEKVVGVFDGLLDDLERSLREFEPTPTVECAEFRSTTPAPPLPTTPPPPTRINKSQTTPAPTMTRSPSQPSTCRACSLPITGRAIRDPDQKLTGKYHKSCFTCHTCRRPFPSSTFYIHDDKPMCARHYHKANRSLCHTCDMGIEGACLQRESGERHHPGCFRCYGCGVGLGEEYFEVGGRVWCERHAALTMERMGQQNEGGLGVPTSVISQRGPLRAREPCDPRRFLALVALNKTIHQLTDGPIFLVKMDIYDHKKAFIESQLRLLQHSIQPPTTLRNRQIPPEHDISDHAISAAIYKLNVATRRHERVIHSTQAVRHVAEQIDELCRDNGTSGVEGESGMDVSVRELMDADIVQGLPDEWPLGSGTQEETERLQEAYSTHIATLTSLTSALTSLRQKHAHYLQLHRQLQAFTSPKENVQPNLVTRDGAVAKELERMRVLTAKVQAVIKGKEERLREIMKETEASTGVAAGGAWEGVDVMKYIQDYFLSALPAVAGEEDVHPDDEPASSSLLPVQPTSLRARHADIPIITTILRLQSHLLFLLYFQPLFVRQQSLLHLDPCPHQFVILLTNHLVSLLKSRDLRLQSRHYRHVISFQNISSDQADKQDCNSGAYGSDIFLVLFTFVVLSQANGSSNNRRNNPQLILSIPFNTPFQSTKAYTAACLTRRSPSTVVDNGTGFVKAGFAGSNFPDHVFPSIVGRPILRAEERSGNLQIKDIMVGDEAAAVRTMLQISYPMENGIVRNWTDMQHLWDYTFNEKLQVDTNGRKILLTEPPMNPRSNREKMCETMFETYGFDGVYIAIQAVLSLYAQGLSSGVVVDSGDGVTHIVPVYESVVLNHLTRRLDVAGRDVTRQLIKLLLRRGYAFNRTADFETVRQIKEKLCYVSYDLELDNRLAEETTTLVESYQLPDGRVIKVGSERFEAAECLFQPHLVDVEQPGMAELLFDTIQAADVDIRSSLYKAVVLSGGSSMYPGLPSRLEKELKQLWLTRVLHGDPTRLNKFKVRIEDPPRRRHMVFLGGAVLAKILANNDQMWISRQEWAEEGARALEKLGPRGT</sequence>
<dbReference type="Gene3D" id="3.30.420.40">
    <property type="match status" value="2"/>
</dbReference>
<dbReference type="GO" id="GO:0046872">
    <property type="term" value="F:metal ion binding"/>
    <property type="evidence" value="ECO:0007669"/>
    <property type="project" value="UniProtKB-KW"/>
</dbReference>
<feature type="compositionally biased region" description="Basic and acidic residues" evidence="12">
    <location>
        <begin position="300"/>
        <end position="313"/>
    </location>
</feature>
<evidence type="ECO:0000256" key="4">
    <source>
        <dbReference type="ARBA" id="ARBA00022490"/>
    </source>
</evidence>
<comment type="similarity">
    <text evidence="2">Belongs to the actin family. ARP2 subfamily.</text>
</comment>
<evidence type="ECO:0000256" key="7">
    <source>
        <dbReference type="ARBA" id="ARBA00022833"/>
    </source>
</evidence>
<gene>
    <name evidence="14" type="ORF">G7K_1635-t1</name>
</gene>
<dbReference type="PRINTS" id="PR00190">
    <property type="entry name" value="ACTIN"/>
</dbReference>
<reference evidence="14 15" key="1">
    <citation type="journal article" date="2011" name="J. Gen. Appl. Microbiol.">
        <title>Draft genome sequencing of the enigmatic yeast Saitoella complicata.</title>
        <authorList>
            <person name="Nishida H."/>
            <person name="Hamamoto M."/>
            <person name="Sugiyama J."/>
        </authorList>
    </citation>
    <scope>NUCLEOTIDE SEQUENCE [LARGE SCALE GENOMIC DNA]</scope>
    <source>
        <strain evidence="14 15">NRRL Y-17804</strain>
    </source>
</reference>
<evidence type="ECO:0000256" key="12">
    <source>
        <dbReference type="SAM" id="MobiDB-lite"/>
    </source>
</evidence>
<reference evidence="14 15" key="3">
    <citation type="journal article" date="2015" name="Genome Announc.">
        <title>Draft Genome Sequence of the Archiascomycetous Yeast Saitoella complicata.</title>
        <authorList>
            <person name="Yamauchi K."/>
            <person name="Kondo S."/>
            <person name="Hamamoto M."/>
            <person name="Takahashi Y."/>
            <person name="Ogura Y."/>
            <person name="Hayashi T."/>
            <person name="Nishida H."/>
        </authorList>
    </citation>
    <scope>NUCLEOTIDE SEQUENCE [LARGE SCALE GENOMIC DNA]</scope>
    <source>
        <strain evidence="14 15">NRRL Y-17804</strain>
    </source>
</reference>
<evidence type="ECO:0000256" key="6">
    <source>
        <dbReference type="ARBA" id="ARBA00022741"/>
    </source>
</evidence>
<evidence type="ECO:0000256" key="5">
    <source>
        <dbReference type="ARBA" id="ARBA00022723"/>
    </source>
</evidence>
<keyword evidence="7 11" id="KW-0862">Zinc</keyword>
<keyword evidence="8" id="KW-0067">ATP-binding</keyword>
<dbReference type="GO" id="GO:0003779">
    <property type="term" value="F:actin binding"/>
    <property type="evidence" value="ECO:0007669"/>
    <property type="project" value="UniProtKB-KW"/>
</dbReference>
<evidence type="ECO:0000256" key="8">
    <source>
        <dbReference type="ARBA" id="ARBA00022840"/>
    </source>
</evidence>
<dbReference type="Proteomes" id="UP000033140">
    <property type="component" value="Unassembled WGS sequence"/>
</dbReference>
<evidence type="ECO:0000313" key="14">
    <source>
        <dbReference type="EMBL" id="GAO47427.1"/>
    </source>
</evidence>
<evidence type="ECO:0000313" key="15">
    <source>
        <dbReference type="Proteomes" id="UP000033140"/>
    </source>
</evidence>